<dbReference type="RefSeq" id="WP_218285698.1">
    <property type="nucleotide sequence ID" value="NZ_CP076448.1"/>
</dbReference>
<dbReference type="PROSITE" id="PS51733">
    <property type="entry name" value="BPL_LPL_CATALYTIC"/>
    <property type="match status" value="1"/>
</dbReference>
<dbReference type="Proteomes" id="UP000694001">
    <property type="component" value="Chromosome"/>
</dbReference>
<feature type="domain" description="BPL/LPL catalytic" evidence="5">
    <location>
        <begin position="10"/>
        <end position="181"/>
    </location>
</feature>
<protein>
    <recommendedName>
        <fullName evidence="3">biotin--[biotin carboxyl-carrier protein] ligase</fullName>
        <ecNumber evidence="3">6.3.4.15</ecNumber>
    </recommendedName>
</protein>
<evidence type="ECO:0000256" key="4">
    <source>
        <dbReference type="ARBA" id="ARBA00047846"/>
    </source>
</evidence>
<evidence type="ECO:0000256" key="2">
    <source>
        <dbReference type="ARBA" id="ARBA00023267"/>
    </source>
</evidence>
<keyword evidence="7" id="KW-1185">Reference proteome</keyword>
<gene>
    <name evidence="6" type="ORF">KO353_15680</name>
</gene>
<dbReference type="NCBIfam" id="TIGR00121">
    <property type="entry name" value="birA_ligase"/>
    <property type="match status" value="1"/>
</dbReference>
<sequence>MSLACSVAFRIERHDTLPSTNDRAIAAAEAGEPPGLVVLASRQTEGRGRAGRPWVSLPGNLACSVLLPPLPALRSGAGALLAGLAAHAALAPLVPKPHALRLKWPNDLMVGEAKLGGILVEAGTTALGEPWLVAGIGANLAGAPEVGRPATSIAALGGQADPGTVADHLVAAFARALEAFAGSGMAWLIEAWSERALAKGTPMSVKSARGDLCGRYAGLDRDGALLLATREGVRRILAGEVFAEA</sequence>
<dbReference type="GO" id="GO:0005737">
    <property type="term" value="C:cytoplasm"/>
    <property type="evidence" value="ECO:0007669"/>
    <property type="project" value="TreeGrafter"/>
</dbReference>
<dbReference type="EMBL" id="CP076448">
    <property type="protein sequence ID" value="QXM24641.1"/>
    <property type="molecule type" value="Genomic_DNA"/>
</dbReference>
<dbReference type="InterPro" id="IPR004143">
    <property type="entry name" value="BPL_LPL_catalytic"/>
</dbReference>
<proteinExistence type="predicted"/>
<evidence type="ECO:0000313" key="6">
    <source>
        <dbReference type="EMBL" id="QXM24641.1"/>
    </source>
</evidence>
<keyword evidence="2" id="KW-0092">Biotin</keyword>
<evidence type="ECO:0000313" key="7">
    <source>
        <dbReference type="Proteomes" id="UP000694001"/>
    </source>
</evidence>
<evidence type="ECO:0000259" key="5">
    <source>
        <dbReference type="PROSITE" id="PS51733"/>
    </source>
</evidence>
<dbReference type="InterPro" id="IPR004408">
    <property type="entry name" value="Biotin_CoA_COase_ligase"/>
</dbReference>
<organism evidence="6 7">
    <name type="scientific">Elioraea tepida</name>
    <dbReference type="NCBI Taxonomy" id="2843330"/>
    <lineage>
        <taxon>Bacteria</taxon>
        <taxon>Pseudomonadati</taxon>
        <taxon>Pseudomonadota</taxon>
        <taxon>Alphaproteobacteria</taxon>
        <taxon>Acetobacterales</taxon>
        <taxon>Elioraeaceae</taxon>
        <taxon>Elioraea</taxon>
    </lineage>
</organism>
<dbReference type="PANTHER" id="PTHR12835">
    <property type="entry name" value="BIOTIN PROTEIN LIGASE"/>
    <property type="match status" value="1"/>
</dbReference>
<dbReference type="KEGG" id="elio:KO353_15680"/>
<dbReference type="EC" id="6.3.4.15" evidence="3"/>
<evidence type="ECO:0000256" key="3">
    <source>
        <dbReference type="ARBA" id="ARBA00024227"/>
    </source>
</evidence>
<dbReference type="Pfam" id="PF03099">
    <property type="entry name" value="BPL_LplA_LipB"/>
    <property type="match status" value="1"/>
</dbReference>
<evidence type="ECO:0000256" key="1">
    <source>
        <dbReference type="ARBA" id="ARBA00022598"/>
    </source>
</evidence>
<name>A0A975YJH6_9PROT</name>
<dbReference type="GO" id="GO:0004077">
    <property type="term" value="F:biotin--[biotin carboxyl-carrier protein] ligase activity"/>
    <property type="evidence" value="ECO:0007669"/>
    <property type="project" value="UniProtKB-EC"/>
</dbReference>
<dbReference type="Pfam" id="PF02237">
    <property type="entry name" value="BPL_C"/>
    <property type="match status" value="1"/>
</dbReference>
<dbReference type="PANTHER" id="PTHR12835:SF5">
    <property type="entry name" value="BIOTIN--PROTEIN LIGASE"/>
    <property type="match status" value="1"/>
</dbReference>
<dbReference type="InterPro" id="IPR003142">
    <property type="entry name" value="BPL_C"/>
</dbReference>
<dbReference type="CDD" id="cd16442">
    <property type="entry name" value="BPL"/>
    <property type="match status" value="1"/>
</dbReference>
<reference evidence="6" key="1">
    <citation type="submission" date="2021-06" db="EMBL/GenBank/DDBJ databases">
        <title>Elioraea tepida, sp. nov., a moderately thermophilic aerobic anoxygenic phototrophic bacterium isolated from an alkaline siliceous hot spring mat community in Yellowstone National Park, WY, USA.</title>
        <authorList>
            <person name="Saini M.K."/>
            <person name="Yoshida S."/>
            <person name="Sebastian A."/>
            <person name="Hirose S."/>
            <person name="Hara E."/>
            <person name="Tamaki H."/>
            <person name="Soulier N.T."/>
            <person name="Albert I."/>
            <person name="Hanada S."/>
            <person name="Bryant D.A."/>
            <person name="Tank M."/>
        </authorList>
    </citation>
    <scope>NUCLEOTIDE SEQUENCE</scope>
    <source>
        <strain evidence="6">MS-P2</strain>
    </source>
</reference>
<comment type="catalytic activity">
    <reaction evidence="4">
        <text>biotin + L-lysyl-[protein] + ATP = N(6)-biotinyl-L-lysyl-[protein] + AMP + diphosphate + H(+)</text>
        <dbReference type="Rhea" id="RHEA:11756"/>
        <dbReference type="Rhea" id="RHEA-COMP:9752"/>
        <dbReference type="Rhea" id="RHEA-COMP:10505"/>
        <dbReference type="ChEBI" id="CHEBI:15378"/>
        <dbReference type="ChEBI" id="CHEBI:29969"/>
        <dbReference type="ChEBI" id="CHEBI:30616"/>
        <dbReference type="ChEBI" id="CHEBI:33019"/>
        <dbReference type="ChEBI" id="CHEBI:57586"/>
        <dbReference type="ChEBI" id="CHEBI:83144"/>
        <dbReference type="ChEBI" id="CHEBI:456215"/>
        <dbReference type="EC" id="6.3.4.15"/>
    </reaction>
</comment>
<keyword evidence="1 6" id="KW-0436">Ligase</keyword>
<accession>A0A975YJH6</accession>
<dbReference type="AlphaFoldDB" id="A0A975YJH6"/>